<protein>
    <recommendedName>
        <fullName evidence="6">Acyl-CoA dehydrogenase/oxidase N-terminal domain-containing protein</fullName>
    </recommendedName>
</protein>
<comment type="similarity">
    <text evidence="2">Belongs to the acyl-CoA dehydrogenase family.</text>
</comment>
<keyword evidence="3" id="KW-0285">Flavoprotein</keyword>
<accession>A0A381XYS7</accession>
<proteinExistence type="inferred from homology"/>
<keyword evidence="5" id="KW-0560">Oxidoreductase</keyword>
<dbReference type="FunFam" id="1.10.540.10:FF:000002">
    <property type="entry name" value="Acyl-CoA dehydrogenase FadE19"/>
    <property type="match status" value="1"/>
</dbReference>
<dbReference type="GO" id="GO:0050660">
    <property type="term" value="F:flavin adenine dinucleotide binding"/>
    <property type="evidence" value="ECO:0007669"/>
    <property type="project" value="InterPro"/>
</dbReference>
<evidence type="ECO:0000259" key="6">
    <source>
        <dbReference type="Pfam" id="PF02771"/>
    </source>
</evidence>
<dbReference type="Pfam" id="PF02771">
    <property type="entry name" value="Acyl-CoA_dh_N"/>
    <property type="match status" value="1"/>
</dbReference>
<dbReference type="InterPro" id="IPR009100">
    <property type="entry name" value="AcylCoA_DH/oxidase_NM_dom_sf"/>
</dbReference>
<feature type="non-terminal residue" evidence="7">
    <location>
        <position position="98"/>
    </location>
</feature>
<name>A0A381XYS7_9ZZZZ</name>
<dbReference type="InterPro" id="IPR013786">
    <property type="entry name" value="AcylCoA_DH/ox_N"/>
</dbReference>
<dbReference type="PANTHER" id="PTHR43884">
    <property type="entry name" value="ACYL-COA DEHYDROGENASE"/>
    <property type="match status" value="1"/>
</dbReference>
<dbReference type="AlphaFoldDB" id="A0A381XYS7"/>
<dbReference type="GO" id="GO:0003995">
    <property type="term" value="F:acyl-CoA dehydrogenase activity"/>
    <property type="evidence" value="ECO:0007669"/>
    <property type="project" value="TreeGrafter"/>
</dbReference>
<organism evidence="7">
    <name type="scientific">marine metagenome</name>
    <dbReference type="NCBI Taxonomy" id="408172"/>
    <lineage>
        <taxon>unclassified sequences</taxon>
        <taxon>metagenomes</taxon>
        <taxon>ecological metagenomes</taxon>
    </lineage>
</organism>
<dbReference type="SUPFAM" id="SSF56645">
    <property type="entry name" value="Acyl-CoA dehydrogenase NM domain-like"/>
    <property type="match status" value="1"/>
</dbReference>
<evidence type="ECO:0000256" key="2">
    <source>
        <dbReference type="ARBA" id="ARBA00009347"/>
    </source>
</evidence>
<evidence type="ECO:0000256" key="5">
    <source>
        <dbReference type="ARBA" id="ARBA00023002"/>
    </source>
</evidence>
<gene>
    <name evidence="7" type="ORF">METZ01_LOCUS122762</name>
</gene>
<dbReference type="InterPro" id="IPR037069">
    <property type="entry name" value="AcylCoA_DH/ox_N_sf"/>
</dbReference>
<dbReference type="PANTHER" id="PTHR43884:SF12">
    <property type="entry name" value="ISOVALERYL-COA DEHYDROGENASE, MITOCHONDRIAL-RELATED"/>
    <property type="match status" value="1"/>
</dbReference>
<keyword evidence="4" id="KW-0274">FAD</keyword>
<sequence>MEFALTEDHTLIRDAARSIAEEKLRPYARELDENESVRLETIQELGDLGYMAMMIPEEFGGAGLDTISYVLVLEEFSRVCASTGVCVSVNNSLFSDGV</sequence>
<dbReference type="Gene3D" id="1.10.540.10">
    <property type="entry name" value="Acyl-CoA dehydrogenase/oxidase, N-terminal domain"/>
    <property type="match status" value="1"/>
</dbReference>
<reference evidence="7" key="1">
    <citation type="submission" date="2018-05" db="EMBL/GenBank/DDBJ databases">
        <authorList>
            <person name="Lanie J.A."/>
            <person name="Ng W.-L."/>
            <person name="Kazmierczak K.M."/>
            <person name="Andrzejewski T.M."/>
            <person name="Davidsen T.M."/>
            <person name="Wayne K.J."/>
            <person name="Tettelin H."/>
            <person name="Glass J.I."/>
            <person name="Rusch D."/>
            <person name="Podicherti R."/>
            <person name="Tsui H.-C.T."/>
            <person name="Winkler M.E."/>
        </authorList>
    </citation>
    <scope>NUCLEOTIDE SEQUENCE</scope>
</reference>
<evidence type="ECO:0000256" key="4">
    <source>
        <dbReference type="ARBA" id="ARBA00022827"/>
    </source>
</evidence>
<evidence type="ECO:0000256" key="1">
    <source>
        <dbReference type="ARBA" id="ARBA00001974"/>
    </source>
</evidence>
<evidence type="ECO:0000313" key="7">
    <source>
        <dbReference type="EMBL" id="SVA69908.1"/>
    </source>
</evidence>
<comment type="cofactor">
    <cofactor evidence="1">
        <name>FAD</name>
        <dbReference type="ChEBI" id="CHEBI:57692"/>
    </cofactor>
</comment>
<feature type="domain" description="Acyl-CoA dehydrogenase/oxidase N-terminal" evidence="6">
    <location>
        <begin position="6"/>
        <end position="95"/>
    </location>
</feature>
<dbReference type="EMBL" id="UINC01016869">
    <property type="protein sequence ID" value="SVA69908.1"/>
    <property type="molecule type" value="Genomic_DNA"/>
</dbReference>
<evidence type="ECO:0000256" key="3">
    <source>
        <dbReference type="ARBA" id="ARBA00022630"/>
    </source>
</evidence>